<accession>A0ABV9TA48</accession>
<dbReference type="EMBL" id="JBHSJH010000001">
    <property type="protein sequence ID" value="MFC4891998.1"/>
    <property type="molecule type" value="Genomic_DNA"/>
</dbReference>
<proteinExistence type="predicted"/>
<evidence type="ECO:0000313" key="1">
    <source>
        <dbReference type="EMBL" id="MFC4891998.1"/>
    </source>
</evidence>
<dbReference type="Proteomes" id="UP001595926">
    <property type="component" value="Unassembled WGS sequence"/>
</dbReference>
<dbReference type="RefSeq" id="WP_119330287.1">
    <property type="nucleotide sequence ID" value="NZ_JBHSJH010000001.1"/>
</dbReference>
<organism evidence="1 2">
    <name type="scientific">Pseudofrancisella aestuarii</name>
    <dbReference type="NCBI Taxonomy" id="2670347"/>
    <lineage>
        <taxon>Bacteria</taxon>
        <taxon>Pseudomonadati</taxon>
        <taxon>Pseudomonadota</taxon>
        <taxon>Gammaproteobacteria</taxon>
        <taxon>Thiotrichales</taxon>
        <taxon>Francisellaceae</taxon>
        <taxon>Pseudofrancisella</taxon>
    </lineage>
</organism>
<gene>
    <name evidence="1" type="ORF">ACFPDQ_02915</name>
</gene>
<evidence type="ECO:0008006" key="3">
    <source>
        <dbReference type="Google" id="ProtNLM"/>
    </source>
</evidence>
<protein>
    <recommendedName>
        <fullName evidence="3">RiboL-PSP-HEPN domain-containing protein</fullName>
    </recommendedName>
</protein>
<reference evidence="2" key="1">
    <citation type="journal article" date="2019" name="Int. J. Syst. Evol. Microbiol.">
        <title>The Global Catalogue of Microorganisms (GCM) 10K type strain sequencing project: providing services to taxonomists for standard genome sequencing and annotation.</title>
        <authorList>
            <consortium name="The Broad Institute Genomics Platform"/>
            <consortium name="The Broad Institute Genome Sequencing Center for Infectious Disease"/>
            <person name="Wu L."/>
            <person name="Ma J."/>
        </authorList>
    </citation>
    <scope>NUCLEOTIDE SEQUENCE [LARGE SCALE GENOMIC DNA]</scope>
    <source>
        <strain evidence="2">CGMCC 1.13718</strain>
    </source>
</reference>
<name>A0ABV9TA48_9GAMM</name>
<sequence>MSTIYDKEELSIDDVQKEVFRRMEKYDHKSFLECFFIYLGTAQILEFGLKKLLEERFNFTEEETEKLTLGQVRARLENVGLRRDYTELLKQVVKNRNSAAHELLVNQALIGCLGVDFSDRLQFKELKLSIFGLERAVFLFDYFQHNNAWVVNA</sequence>
<evidence type="ECO:0000313" key="2">
    <source>
        <dbReference type="Proteomes" id="UP001595926"/>
    </source>
</evidence>
<keyword evidence="2" id="KW-1185">Reference proteome</keyword>
<comment type="caution">
    <text evidence="1">The sequence shown here is derived from an EMBL/GenBank/DDBJ whole genome shotgun (WGS) entry which is preliminary data.</text>
</comment>